<evidence type="ECO:0000313" key="2">
    <source>
        <dbReference type="Proteomes" id="UP000030595"/>
    </source>
</evidence>
<proteinExistence type="predicted"/>
<dbReference type="EMBL" id="JPVQ01000004">
    <property type="protein sequence ID" value="KGR91705.1"/>
    <property type="molecule type" value="Genomic_DNA"/>
</dbReference>
<name>A0A0A3J7G6_9BACL</name>
<dbReference type="AlphaFoldDB" id="A0A0A3J7G6"/>
<sequence length="184" mass="21807">MKVKRLIIVGLILSIFLNLYFFQQVNKSDEESKLAMFEKVHDGITYSYNFGKTLQSKYNDISIKEQAEYLTAMSWSLQLSTHTLEIVEPKDERYRELANLFSVYSHIPSYELGAENVSDEEVLELLDIWLTDVKFLDEKLDYNQLAKMNYTELSAYWETLLPDLKYQNDDLIKYKQSFKMKVDY</sequence>
<dbReference type="OrthoDB" id="2888307at2"/>
<gene>
    <name evidence="1" type="ORF">CD30_03765</name>
</gene>
<dbReference type="Proteomes" id="UP000030595">
    <property type="component" value="Unassembled WGS sequence"/>
</dbReference>
<keyword evidence="2" id="KW-1185">Reference proteome</keyword>
<comment type="caution">
    <text evidence="1">The sequence shown here is derived from an EMBL/GenBank/DDBJ whole genome shotgun (WGS) entry which is preliminary data.</text>
</comment>
<reference evidence="1 2" key="1">
    <citation type="submission" date="2014-02" db="EMBL/GenBank/DDBJ databases">
        <title>Draft genome sequence of Lysinibacillus massiliensis CCUG 49529.</title>
        <authorList>
            <person name="Zhang F."/>
            <person name="Wang G."/>
            <person name="Zhang L."/>
        </authorList>
    </citation>
    <scope>NUCLEOTIDE SEQUENCE [LARGE SCALE GENOMIC DNA]</scope>
    <source>
        <strain evidence="1 2">CCUG 49529</strain>
    </source>
</reference>
<organism evidence="1 2">
    <name type="scientific">Ureibacillus massiliensis 4400831 = CIP 108448 = CCUG 49529</name>
    <dbReference type="NCBI Taxonomy" id="1211035"/>
    <lineage>
        <taxon>Bacteria</taxon>
        <taxon>Bacillati</taxon>
        <taxon>Bacillota</taxon>
        <taxon>Bacilli</taxon>
        <taxon>Bacillales</taxon>
        <taxon>Caryophanaceae</taxon>
        <taxon>Ureibacillus</taxon>
    </lineage>
</organism>
<protein>
    <submittedName>
        <fullName evidence="1">Uncharacterized protein</fullName>
    </submittedName>
</protein>
<accession>A0A0A3J7G6</accession>
<evidence type="ECO:0000313" key="1">
    <source>
        <dbReference type="EMBL" id="KGR91705.1"/>
    </source>
</evidence>
<dbReference type="RefSeq" id="WP_036172594.1">
    <property type="nucleotide sequence ID" value="NZ_AVCZ01000004.1"/>
</dbReference>